<evidence type="ECO:0000313" key="2">
    <source>
        <dbReference type="Proteomes" id="UP000199302"/>
    </source>
</evidence>
<gene>
    <name evidence="1" type="ORF">SAMN04515673_10220</name>
</gene>
<dbReference type="SUPFAM" id="SSF159894">
    <property type="entry name" value="YgaC/TfoX-N like"/>
    <property type="match status" value="1"/>
</dbReference>
<dbReference type="OrthoDB" id="214902at2"/>
<dbReference type="AlphaFoldDB" id="A0A1I6D2L6"/>
<reference evidence="1 2" key="1">
    <citation type="submission" date="2016-10" db="EMBL/GenBank/DDBJ databases">
        <authorList>
            <person name="de Groot N.N."/>
        </authorList>
    </citation>
    <scope>NUCLEOTIDE SEQUENCE [LARGE SCALE GENOMIC DNA]</scope>
    <source>
        <strain evidence="2">KMM 9023,NRIC 0796,JCM 17311,KCTC 23692</strain>
    </source>
</reference>
<dbReference type="EMBL" id="FOYI01000002">
    <property type="protein sequence ID" value="SFQ99724.1"/>
    <property type="molecule type" value="Genomic_DNA"/>
</dbReference>
<keyword evidence="2" id="KW-1185">Reference proteome</keyword>
<dbReference type="STRING" id="871652.SAMN04515673_10220"/>
<dbReference type="Proteomes" id="UP000199302">
    <property type="component" value="Unassembled WGS sequence"/>
</dbReference>
<dbReference type="RefSeq" id="WP_092076532.1">
    <property type="nucleotide sequence ID" value="NZ_FOYI01000002.1"/>
</dbReference>
<sequence length="113" mass="12226">MAISEELNARFREALGGLVGVSERNMMGGTCFMVMGHMVGGAWIEPSGAEVFMFRVGVENDAAALAIGHGEVMEMGGRRMRGLYRIAAEDCPARVFDRWRSLAVGHALSLPPK</sequence>
<evidence type="ECO:0000313" key="1">
    <source>
        <dbReference type="EMBL" id="SFQ99724.1"/>
    </source>
</evidence>
<name>A0A1I6D2L6_9RHOB</name>
<proteinExistence type="predicted"/>
<accession>A0A1I6D2L6</accession>
<organism evidence="1 2">
    <name type="scientific">Poseidonocella sedimentorum</name>
    <dbReference type="NCBI Taxonomy" id="871652"/>
    <lineage>
        <taxon>Bacteria</taxon>
        <taxon>Pseudomonadati</taxon>
        <taxon>Pseudomonadota</taxon>
        <taxon>Alphaproteobacteria</taxon>
        <taxon>Rhodobacterales</taxon>
        <taxon>Roseobacteraceae</taxon>
        <taxon>Poseidonocella</taxon>
    </lineage>
</organism>
<protein>
    <submittedName>
        <fullName evidence="1">TfoX N-terminal domain-containing protein</fullName>
    </submittedName>
</protein>